<keyword evidence="1" id="KW-0812">Transmembrane</keyword>
<organism evidence="2 3">
    <name type="scientific">Synaphobranchus kaupii</name>
    <name type="common">Kaup's arrowtooth eel</name>
    <dbReference type="NCBI Taxonomy" id="118154"/>
    <lineage>
        <taxon>Eukaryota</taxon>
        <taxon>Metazoa</taxon>
        <taxon>Chordata</taxon>
        <taxon>Craniata</taxon>
        <taxon>Vertebrata</taxon>
        <taxon>Euteleostomi</taxon>
        <taxon>Actinopterygii</taxon>
        <taxon>Neopterygii</taxon>
        <taxon>Teleostei</taxon>
        <taxon>Anguilliformes</taxon>
        <taxon>Synaphobranchidae</taxon>
        <taxon>Synaphobranchus</taxon>
    </lineage>
</organism>
<dbReference type="Proteomes" id="UP001152622">
    <property type="component" value="Chromosome 3"/>
</dbReference>
<sequence>MLKNPLHFSMNFDRVHLRKSQTSSSLKLFILCLFLFLLYSRGKPHVENATCCMHLDRCPEFISNRTLNYNKHVILNPNILFTVFKIKVVVIFNSMICVFSFIPPKGNRSQKKYLISL</sequence>
<accession>A0A9Q1J3B0</accession>
<feature type="transmembrane region" description="Helical" evidence="1">
    <location>
        <begin position="79"/>
        <end position="102"/>
    </location>
</feature>
<comment type="caution">
    <text evidence="2">The sequence shown here is derived from an EMBL/GenBank/DDBJ whole genome shotgun (WGS) entry which is preliminary data.</text>
</comment>
<dbReference type="AlphaFoldDB" id="A0A9Q1J3B0"/>
<keyword evidence="1" id="KW-1133">Transmembrane helix</keyword>
<keyword evidence="1" id="KW-0472">Membrane</keyword>
<evidence type="ECO:0000313" key="3">
    <source>
        <dbReference type="Proteomes" id="UP001152622"/>
    </source>
</evidence>
<reference evidence="2" key="1">
    <citation type="journal article" date="2023" name="Science">
        <title>Genome structures resolve the early diversification of teleost fishes.</title>
        <authorList>
            <person name="Parey E."/>
            <person name="Louis A."/>
            <person name="Montfort J."/>
            <person name="Bouchez O."/>
            <person name="Roques C."/>
            <person name="Iampietro C."/>
            <person name="Lluch J."/>
            <person name="Castinel A."/>
            <person name="Donnadieu C."/>
            <person name="Desvignes T."/>
            <person name="Floi Bucao C."/>
            <person name="Jouanno E."/>
            <person name="Wen M."/>
            <person name="Mejri S."/>
            <person name="Dirks R."/>
            <person name="Jansen H."/>
            <person name="Henkel C."/>
            <person name="Chen W.J."/>
            <person name="Zahm M."/>
            <person name="Cabau C."/>
            <person name="Klopp C."/>
            <person name="Thompson A.W."/>
            <person name="Robinson-Rechavi M."/>
            <person name="Braasch I."/>
            <person name="Lecointre G."/>
            <person name="Bobe J."/>
            <person name="Postlethwait J.H."/>
            <person name="Berthelot C."/>
            <person name="Roest Crollius H."/>
            <person name="Guiguen Y."/>
        </authorList>
    </citation>
    <scope>NUCLEOTIDE SEQUENCE</scope>
    <source>
        <strain evidence="2">WJC10195</strain>
    </source>
</reference>
<keyword evidence="3" id="KW-1185">Reference proteome</keyword>
<evidence type="ECO:0000256" key="1">
    <source>
        <dbReference type="SAM" id="Phobius"/>
    </source>
</evidence>
<name>A0A9Q1J3B0_SYNKA</name>
<gene>
    <name evidence="2" type="ORF">SKAU_G00080830</name>
</gene>
<protein>
    <submittedName>
        <fullName evidence="2">Uncharacterized protein</fullName>
    </submittedName>
</protein>
<proteinExistence type="predicted"/>
<evidence type="ECO:0000313" key="2">
    <source>
        <dbReference type="EMBL" id="KAJ8368055.1"/>
    </source>
</evidence>
<dbReference type="EMBL" id="JAINUF010000003">
    <property type="protein sequence ID" value="KAJ8368055.1"/>
    <property type="molecule type" value="Genomic_DNA"/>
</dbReference>